<evidence type="ECO:0000256" key="3">
    <source>
        <dbReference type="ARBA" id="ARBA00022490"/>
    </source>
</evidence>
<dbReference type="Gene3D" id="3.30.470.20">
    <property type="entry name" value="ATP-grasp fold, B domain"/>
    <property type="match status" value="1"/>
</dbReference>
<comment type="similarity">
    <text evidence="2">Belongs to the D-alanine--D-alanine ligase family.</text>
</comment>
<dbReference type="PROSITE" id="PS50975">
    <property type="entry name" value="ATP_GRASP"/>
    <property type="match status" value="1"/>
</dbReference>
<dbReference type="GO" id="GO:0009252">
    <property type="term" value="P:peptidoglycan biosynthetic process"/>
    <property type="evidence" value="ECO:0007669"/>
    <property type="project" value="UniProtKB-KW"/>
</dbReference>
<proteinExistence type="inferred from homology"/>
<dbReference type="InterPro" id="IPR011761">
    <property type="entry name" value="ATP-grasp"/>
</dbReference>
<dbReference type="Pfam" id="PF07478">
    <property type="entry name" value="Dala_Dala_lig_C"/>
    <property type="match status" value="1"/>
</dbReference>
<dbReference type="SUPFAM" id="SSF56059">
    <property type="entry name" value="Glutathione synthetase ATP-binding domain-like"/>
    <property type="match status" value="1"/>
</dbReference>
<evidence type="ECO:0000256" key="1">
    <source>
        <dbReference type="ARBA" id="ARBA00004496"/>
    </source>
</evidence>
<dbReference type="PANTHER" id="PTHR23132:SF23">
    <property type="entry name" value="D-ALANINE--D-ALANINE LIGASE B"/>
    <property type="match status" value="1"/>
</dbReference>
<evidence type="ECO:0000256" key="4">
    <source>
        <dbReference type="ARBA" id="ARBA00022598"/>
    </source>
</evidence>
<feature type="non-terminal residue" evidence="11">
    <location>
        <position position="1"/>
    </location>
</feature>
<dbReference type="PROSITE" id="PS00844">
    <property type="entry name" value="DALA_DALA_LIGASE_2"/>
    <property type="match status" value="1"/>
</dbReference>
<dbReference type="InterPro" id="IPR000291">
    <property type="entry name" value="D-Ala_lig_Van_CS"/>
</dbReference>
<evidence type="ECO:0000256" key="5">
    <source>
        <dbReference type="ARBA" id="ARBA00022741"/>
    </source>
</evidence>
<evidence type="ECO:0000256" key="6">
    <source>
        <dbReference type="ARBA" id="ARBA00022840"/>
    </source>
</evidence>
<dbReference type="AlphaFoldDB" id="A0A6J4TE02"/>
<keyword evidence="3" id="KW-0963">Cytoplasm</keyword>
<evidence type="ECO:0000256" key="2">
    <source>
        <dbReference type="ARBA" id="ARBA00010871"/>
    </source>
</evidence>
<keyword evidence="6 9" id="KW-0067">ATP-binding</keyword>
<dbReference type="GO" id="GO:0005737">
    <property type="term" value="C:cytoplasm"/>
    <property type="evidence" value="ECO:0007669"/>
    <property type="project" value="UniProtKB-SubCell"/>
</dbReference>
<accession>A0A6J4TE02</accession>
<dbReference type="GO" id="GO:0008360">
    <property type="term" value="P:regulation of cell shape"/>
    <property type="evidence" value="ECO:0007669"/>
    <property type="project" value="UniProtKB-KW"/>
</dbReference>
<evidence type="ECO:0000259" key="10">
    <source>
        <dbReference type="PROSITE" id="PS50975"/>
    </source>
</evidence>
<dbReference type="EMBL" id="CADCVT010000316">
    <property type="protein sequence ID" value="CAA9520696.1"/>
    <property type="molecule type" value="Genomic_DNA"/>
</dbReference>
<dbReference type="PANTHER" id="PTHR23132">
    <property type="entry name" value="D-ALANINE--D-ALANINE LIGASE"/>
    <property type="match status" value="1"/>
</dbReference>
<comment type="subcellular location">
    <subcellularLocation>
        <location evidence="1">Cytoplasm</location>
    </subcellularLocation>
</comment>
<protein>
    <recommendedName>
        <fullName evidence="10">ATP-grasp domain-containing protein</fullName>
    </recommendedName>
</protein>
<dbReference type="GO" id="GO:0008716">
    <property type="term" value="F:D-alanine-D-alanine ligase activity"/>
    <property type="evidence" value="ECO:0007669"/>
    <property type="project" value="InterPro"/>
</dbReference>
<keyword evidence="8" id="KW-0573">Peptidoglycan synthesis</keyword>
<evidence type="ECO:0000256" key="7">
    <source>
        <dbReference type="ARBA" id="ARBA00022960"/>
    </source>
</evidence>
<keyword evidence="7" id="KW-0133">Cell shape</keyword>
<evidence type="ECO:0000313" key="11">
    <source>
        <dbReference type="EMBL" id="CAA9520696.1"/>
    </source>
</evidence>
<dbReference type="GO" id="GO:0005524">
    <property type="term" value="F:ATP binding"/>
    <property type="evidence" value="ECO:0007669"/>
    <property type="project" value="UniProtKB-UniRule"/>
</dbReference>
<gene>
    <name evidence="11" type="ORF">AVDCRST_MAG85-2878</name>
</gene>
<sequence>AAFSYGDKVLLERHVRGRDLAVSVLDGEALPVVEAVPTEEAFYDFAARYEIGRTDYVCPADVSDSVTARAQQLAVDAYRLLGCTGFARVDLMCDRDSDDLQLLEVNPVPGLTDTSLLPMAADAAGIAFEELVGRVLDLAASPRPA</sequence>
<evidence type="ECO:0000256" key="8">
    <source>
        <dbReference type="ARBA" id="ARBA00022984"/>
    </source>
</evidence>
<keyword evidence="5 9" id="KW-0547">Nucleotide-binding</keyword>
<name>A0A6J4TE02_9ACTN</name>
<reference evidence="11" key="1">
    <citation type="submission" date="2020-02" db="EMBL/GenBank/DDBJ databases">
        <authorList>
            <person name="Meier V. D."/>
        </authorList>
    </citation>
    <scope>NUCLEOTIDE SEQUENCE</scope>
    <source>
        <strain evidence="11">AVDCRST_MAG85</strain>
    </source>
</reference>
<dbReference type="GO" id="GO:0046872">
    <property type="term" value="F:metal ion binding"/>
    <property type="evidence" value="ECO:0007669"/>
    <property type="project" value="InterPro"/>
</dbReference>
<organism evidence="11">
    <name type="scientific">uncultured Solirubrobacteraceae bacterium</name>
    <dbReference type="NCBI Taxonomy" id="1162706"/>
    <lineage>
        <taxon>Bacteria</taxon>
        <taxon>Bacillati</taxon>
        <taxon>Actinomycetota</taxon>
        <taxon>Thermoleophilia</taxon>
        <taxon>Solirubrobacterales</taxon>
        <taxon>Solirubrobacteraceae</taxon>
        <taxon>environmental samples</taxon>
    </lineage>
</organism>
<dbReference type="InterPro" id="IPR011095">
    <property type="entry name" value="Dala_Dala_lig_C"/>
</dbReference>
<keyword evidence="4" id="KW-0436">Ligase</keyword>
<evidence type="ECO:0000256" key="9">
    <source>
        <dbReference type="PROSITE-ProRule" id="PRU00409"/>
    </source>
</evidence>
<feature type="domain" description="ATP-grasp" evidence="10">
    <location>
        <begin position="7"/>
        <end position="137"/>
    </location>
</feature>